<dbReference type="RefSeq" id="XP_060292687.1">
    <property type="nucleotide sequence ID" value="XM_060442543.1"/>
</dbReference>
<name>A0AA40DRK1_9PEZI</name>
<keyword evidence="2" id="KW-0472">Membrane</keyword>
<reference evidence="3" key="1">
    <citation type="submission" date="2023-06" db="EMBL/GenBank/DDBJ databases">
        <title>Genome-scale phylogeny and comparative genomics of the fungal order Sordariales.</title>
        <authorList>
            <consortium name="Lawrence Berkeley National Laboratory"/>
            <person name="Hensen N."/>
            <person name="Bonometti L."/>
            <person name="Westerberg I."/>
            <person name="Brannstrom I.O."/>
            <person name="Guillou S."/>
            <person name="Cros-Aarteil S."/>
            <person name="Calhoun S."/>
            <person name="Haridas S."/>
            <person name="Kuo A."/>
            <person name="Mondo S."/>
            <person name="Pangilinan J."/>
            <person name="Riley R."/>
            <person name="LaButti K."/>
            <person name="Andreopoulos B."/>
            <person name="Lipzen A."/>
            <person name="Chen C."/>
            <person name="Yanf M."/>
            <person name="Daum C."/>
            <person name="Ng V."/>
            <person name="Clum A."/>
            <person name="Steindorff A."/>
            <person name="Ohm R."/>
            <person name="Martin F."/>
            <person name="Silar P."/>
            <person name="Natvig D."/>
            <person name="Lalanne C."/>
            <person name="Gautier V."/>
            <person name="Ament-velasquez S.L."/>
            <person name="Kruys A."/>
            <person name="Hutchinson M.I."/>
            <person name="Powell A.J."/>
            <person name="Barry K."/>
            <person name="Miller A.N."/>
            <person name="Grigoriev I.V."/>
            <person name="Debuchy R."/>
            <person name="Gladieux P."/>
            <person name="Thoren M.H."/>
            <person name="Johannesson H."/>
        </authorList>
    </citation>
    <scope>NUCLEOTIDE SEQUENCE</scope>
    <source>
        <strain evidence="3">SMH2392-1A</strain>
    </source>
</reference>
<dbReference type="SUPFAM" id="SSF49344">
    <property type="entry name" value="CBD9-like"/>
    <property type="match status" value="1"/>
</dbReference>
<evidence type="ECO:0000313" key="3">
    <source>
        <dbReference type="EMBL" id="KAK0709383.1"/>
    </source>
</evidence>
<protein>
    <submittedName>
        <fullName evidence="3">Uncharacterized protein</fullName>
    </submittedName>
</protein>
<organism evidence="3 4">
    <name type="scientific">Lasiosphaeria miniovina</name>
    <dbReference type="NCBI Taxonomy" id="1954250"/>
    <lineage>
        <taxon>Eukaryota</taxon>
        <taxon>Fungi</taxon>
        <taxon>Dikarya</taxon>
        <taxon>Ascomycota</taxon>
        <taxon>Pezizomycotina</taxon>
        <taxon>Sordariomycetes</taxon>
        <taxon>Sordariomycetidae</taxon>
        <taxon>Sordariales</taxon>
        <taxon>Lasiosphaeriaceae</taxon>
        <taxon>Lasiosphaeria</taxon>
    </lineage>
</organism>
<dbReference type="Gene3D" id="2.60.40.1210">
    <property type="entry name" value="Cellobiose dehydrogenase, cytochrome domain"/>
    <property type="match status" value="1"/>
</dbReference>
<gene>
    <name evidence="3" type="ORF">B0T26DRAFT_721326</name>
</gene>
<feature type="region of interest" description="Disordered" evidence="1">
    <location>
        <begin position="75"/>
        <end position="138"/>
    </location>
</feature>
<accession>A0AA40DRK1</accession>
<evidence type="ECO:0000256" key="1">
    <source>
        <dbReference type="SAM" id="MobiDB-lite"/>
    </source>
</evidence>
<feature type="transmembrane region" description="Helical" evidence="2">
    <location>
        <begin position="156"/>
        <end position="175"/>
    </location>
</feature>
<dbReference type="AlphaFoldDB" id="A0AA40DRK1"/>
<keyword evidence="4" id="KW-1185">Reference proteome</keyword>
<proteinExistence type="predicted"/>
<dbReference type="Proteomes" id="UP001172101">
    <property type="component" value="Unassembled WGS sequence"/>
</dbReference>
<keyword evidence="2" id="KW-0812">Transmembrane</keyword>
<keyword evidence="2" id="KW-1133">Transmembrane helix</keyword>
<dbReference type="EMBL" id="JAUIRO010000006">
    <property type="protein sequence ID" value="KAK0709383.1"/>
    <property type="molecule type" value="Genomic_DNA"/>
</dbReference>
<sequence length="177" mass="17320">MGCVTSDSFTAAAAGRPAPFGYAYSLVAVSSPASKNSALSDHTTQGEPYGGFSLALADARTADYKRFATLAATASGEGGGGSGGNSSNSTQPTAGGSNSTGLASNATGSGGSGAGSPATPPNGDGDDDGADAGAADSDDIVVHRTEDRLDYNKMPVGEVAALGVVCALYVLHAFWVF</sequence>
<evidence type="ECO:0000256" key="2">
    <source>
        <dbReference type="SAM" id="Phobius"/>
    </source>
</evidence>
<evidence type="ECO:0000313" key="4">
    <source>
        <dbReference type="Proteomes" id="UP001172101"/>
    </source>
</evidence>
<dbReference type="GeneID" id="85325813"/>
<comment type="caution">
    <text evidence="3">The sequence shown here is derived from an EMBL/GenBank/DDBJ whole genome shotgun (WGS) entry which is preliminary data.</text>
</comment>